<comment type="caution">
    <text evidence="1">The sequence shown here is derived from an EMBL/GenBank/DDBJ whole genome shotgun (WGS) entry which is preliminary data.</text>
</comment>
<dbReference type="CDD" id="cd15482">
    <property type="entry name" value="Sialidase_non-viral"/>
    <property type="match status" value="1"/>
</dbReference>
<gene>
    <name evidence="1" type="ORF">H8K26_16890</name>
</gene>
<dbReference type="EMBL" id="JACOFT010000007">
    <property type="protein sequence ID" value="MBC3813120.1"/>
    <property type="molecule type" value="Genomic_DNA"/>
</dbReference>
<protein>
    <submittedName>
        <fullName evidence="1">Exo-alpha-sialidase</fullName>
    </submittedName>
</protein>
<accession>A0ABR6XK33</accession>
<name>A0ABR6XK33_9BURK</name>
<organism evidence="1 2">
    <name type="scientific">Undibacterium aquatile</name>
    <dbReference type="NCBI Taxonomy" id="1537398"/>
    <lineage>
        <taxon>Bacteria</taxon>
        <taxon>Pseudomonadati</taxon>
        <taxon>Pseudomonadota</taxon>
        <taxon>Betaproteobacteria</taxon>
        <taxon>Burkholderiales</taxon>
        <taxon>Oxalobacteraceae</taxon>
        <taxon>Undibacterium</taxon>
    </lineage>
</organism>
<dbReference type="RefSeq" id="WP_190481112.1">
    <property type="nucleotide sequence ID" value="NZ_JACOFT010000007.1"/>
</dbReference>
<proteinExistence type="predicted"/>
<reference evidence="1 2" key="1">
    <citation type="submission" date="2020-08" db="EMBL/GenBank/DDBJ databases">
        <title>Novel species isolated from subtropical streams in China.</title>
        <authorList>
            <person name="Lu H."/>
        </authorList>
    </citation>
    <scope>NUCLEOTIDE SEQUENCE [LARGE SCALE GENOMIC DNA]</scope>
    <source>
        <strain evidence="1 2">CCTCC AB 2015119</strain>
    </source>
</reference>
<dbReference type="InterPro" id="IPR036278">
    <property type="entry name" value="Sialidase_sf"/>
</dbReference>
<evidence type="ECO:0000313" key="1">
    <source>
        <dbReference type="EMBL" id="MBC3813120.1"/>
    </source>
</evidence>
<dbReference type="Proteomes" id="UP000637632">
    <property type="component" value="Unassembled WGS sequence"/>
</dbReference>
<dbReference type="SUPFAM" id="SSF50939">
    <property type="entry name" value="Sialidases"/>
    <property type="match status" value="1"/>
</dbReference>
<evidence type="ECO:0000313" key="2">
    <source>
        <dbReference type="Proteomes" id="UP000637632"/>
    </source>
</evidence>
<sequence>MSFDPITYAVARESKPPAGCVLPSFAVDPAILQQGWSHLDGSLISRAQHPDAISIIGDARFFDSTPTVVETVLTMRAGVTSMSAGKQVAVGDTFVFMPSQNGASSISGLRLWRSTDAGANWAPYDLSAMPYGSTNFTVEHLEWFGGNRLLLVIRGNDAAQINYSVVFSNDLGQTWSTPKQLANVTAGALNLLSVSADAEMSSSGAGYYYFSFYFGETNPFSSYIVAFNTASNMAYSFTVNSDGTSDSQCRLLGGRVISAGNSELHFAAYAAGSWAIRKLNFSGTAFSGLTNSQIPYSTNYVGTSTTSVSSGRQYLTSAAGNYYLNRGGATYKLPAGWSGTPQIVHVGLDNTGIRLLTNTLSNPVTGQRFDLTTGLKSSVGGMNAGSMKVGSIYGIANVAMSEAIVVDRIPSSDRHFAYPSGGGALVVRTTRCADNFVGGLSNSSDAPRFLSYTTAHINWYNANTGSYKTVNFVQGVPNKLQVNSYVFANDYSNYLQLPYLPGLVCRLK</sequence>
<keyword evidence="2" id="KW-1185">Reference proteome</keyword>
<dbReference type="Gene3D" id="2.120.10.10">
    <property type="match status" value="1"/>
</dbReference>